<accession>A0AA37F9Q6</accession>
<dbReference type="Gene3D" id="3.30.1050.10">
    <property type="entry name" value="SCP2 sterol-binding domain"/>
    <property type="match status" value="1"/>
</dbReference>
<dbReference type="RefSeq" id="WP_188681278.1">
    <property type="nucleotide sequence ID" value="NZ_BMNY01000002.1"/>
</dbReference>
<dbReference type="InterPro" id="IPR003033">
    <property type="entry name" value="SCP2_sterol-bd_dom"/>
</dbReference>
<name>A0AA37F9Q6_9ARCH</name>
<sequence>MAKFPSEEWVKQYVEKLNSNPDYEDAARNWEGDITFVVKGDERFAGEAYLYLDLYHGKCRGVAYAFNDSSGLKKSEFRYIGTYSNWVRLLKGEIDPIQGVLMGKFRLEGPMVKVMRYTRAAKELVRTAAMVPTEW</sequence>
<dbReference type="Proteomes" id="UP000632195">
    <property type="component" value="Unassembled WGS sequence"/>
</dbReference>
<protein>
    <submittedName>
        <fullName evidence="2">Fis family transcriptional regulator</fullName>
    </submittedName>
</protein>
<dbReference type="InterPro" id="IPR036527">
    <property type="entry name" value="SCP2_sterol-bd_dom_sf"/>
</dbReference>
<dbReference type="AlphaFoldDB" id="A0AA37F9Q6"/>
<evidence type="ECO:0000313" key="3">
    <source>
        <dbReference type="Proteomes" id="UP000632195"/>
    </source>
</evidence>
<organism evidence="2 3">
    <name type="scientific">Thermogymnomonas acidicola</name>
    <dbReference type="NCBI Taxonomy" id="399579"/>
    <lineage>
        <taxon>Archaea</taxon>
        <taxon>Methanobacteriati</taxon>
        <taxon>Thermoplasmatota</taxon>
        <taxon>Thermoplasmata</taxon>
        <taxon>Thermoplasmatales</taxon>
        <taxon>Thermogymnomonas</taxon>
    </lineage>
</organism>
<dbReference type="SUPFAM" id="SSF55718">
    <property type="entry name" value="SCP-like"/>
    <property type="match status" value="1"/>
</dbReference>
<keyword evidence="3" id="KW-1185">Reference proteome</keyword>
<dbReference type="EMBL" id="BMNY01000002">
    <property type="protein sequence ID" value="GGM75533.1"/>
    <property type="molecule type" value="Genomic_DNA"/>
</dbReference>
<dbReference type="Pfam" id="PF02036">
    <property type="entry name" value="SCP2"/>
    <property type="match status" value="1"/>
</dbReference>
<proteinExistence type="predicted"/>
<evidence type="ECO:0000259" key="1">
    <source>
        <dbReference type="Pfam" id="PF02036"/>
    </source>
</evidence>
<reference evidence="2" key="1">
    <citation type="journal article" date="2014" name="Int. J. Syst. Evol. Microbiol.">
        <title>Complete genome sequence of Corynebacterium casei LMG S-19264T (=DSM 44701T), isolated from a smear-ripened cheese.</title>
        <authorList>
            <consortium name="US DOE Joint Genome Institute (JGI-PGF)"/>
            <person name="Walter F."/>
            <person name="Albersmeier A."/>
            <person name="Kalinowski J."/>
            <person name="Ruckert C."/>
        </authorList>
    </citation>
    <scope>NUCLEOTIDE SEQUENCE</scope>
    <source>
        <strain evidence="2">JCM 13583</strain>
    </source>
</reference>
<reference evidence="2" key="2">
    <citation type="submission" date="2022-09" db="EMBL/GenBank/DDBJ databases">
        <authorList>
            <person name="Sun Q."/>
            <person name="Ohkuma M."/>
        </authorList>
    </citation>
    <scope>NUCLEOTIDE SEQUENCE</scope>
    <source>
        <strain evidence="2">JCM 13583</strain>
    </source>
</reference>
<feature type="domain" description="SCP2" evidence="1">
    <location>
        <begin position="15"/>
        <end position="121"/>
    </location>
</feature>
<comment type="caution">
    <text evidence="2">The sequence shown here is derived from an EMBL/GenBank/DDBJ whole genome shotgun (WGS) entry which is preliminary data.</text>
</comment>
<gene>
    <name evidence="2" type="ORF">GCM10007108_11810</name>
</gene>
<evidence type="ECO:0000313" key="2">
    <source>
        <dbReference type="EMBL" id="GGM75533.1"/>
    </source>
</evidence>